<accession>A0ABR2BCS6</accession>
<protein>
    <submittedName>
        <fullName evidence="1">Uncharacterized protein</fullName>
    </submittedName>
</protein>
<name>A0ABR2BCS6_9ROSI</name>
<keyword evidence="2" id="KW-1185">Reference proteome</keyword>
<organism evidence="1 2">
    <name type="scientific">Hibiscus sabdariffa</name>
    <name type="common">roselle</name>
    <dbReference type="NCBI Taxonomy" id="183260"/>
    <lineage>
        <taxon>Eukaryota</taxon>
        <taxon>Viridiplantae</taxon>
        <taxon>Streptophyta</taxon>
        <taxon>Embryophyta</taxon>
        <taxon>Tracheophyta</taxon>
        <taxon>Spermatophyta</taxon>
        <taxon>Magnoliopsida</taxon>
        <taxon>eudicotyledons</taxon>
        <taxon>Gunneridae</taxon>
        <taxon>Pentapetalae</taxon>
        <taxon>rosids</taxon>
        <taxon>malvids</taxon>
        <taxon>Malvales</taxon>
        <taxon>Malvaceae</taxon>
        <taxon>Malvoideae</taxon>
        <taxon>Hibiscus</taxon>
    </lineage>
</organism>
<reference evidence="1 2" key="1">
    <citation type="journal article" date="2024" name="G3 (Bethesda)">
        <title>Genome assembly of Hibiscus sabdariffa L. provides insights into metabolisms of medicinal natural products.</title>
        <authorList>
            <person name="Kim T."/>
        </authorList>
    </citation>
    <scope>NUCLEOTIDE SEQUENCE [LARGE SCALE GENOMIC DNA]</scope>
    <source>
        <strain evidence="1">TK-2024</strain>
        <tissue evidence="1">Old leaves</tissue>
    </source>
</reference>
<dbReference type="Proteomes" id="UP001472677">
    <property type="component" value="Unassembled WGS sequence"/>
</dbReference>
<evidence type="ECO:0000313" key="2">
    <source>
        <dbReference type="Proteomes" id="UP001472677"/>
    </source>
</evidence>
<gene>
    <name evidence="1" type="ORF">V6N12_033167</name>
</gene>
<dbReference type="EMBL" id="JBBPBM010000134">
    <property type="protein sequence ID" value="KAK8504918.1"/>
    <property type="molecule type" value="Genomic_DNA"/>
</dbReference>
<proteinExistence type="predicted"/>
<evidence type="ECO:0000313" key="1">
    <source>
        <dbReference type="EMBL" id="KAK8504918.1"/>
    </source>
</evidence>
<sequence length="169" mass="18724">MASTSRVGCSLKFYEANNTYPTDTDAIIIQLRIKLRYQLCVKAYGAEFLVDDISAPEFVSSFSMPLAFLMSNLCVMFISDQLSDLNVDAGVRDFSSPRIAKFAFDTAKRYGAAVSGFMTVVEVSIGKVNCIREEEFNRISSTLKPEDIDGSKDKSLLIQNLKLEDQSAS</sequence>
<comment type="caution">
    <text evidence="1">The sequence shown here is derived from an EMBL/GenBank/DDBJ whole genome shotgun (WGS) entry which is preliminary data.</text>
</comment>